<dbReference type="GO" id="GO:0046872">
    <property type="term" value="F:metal ion binding"/>
    <property type="evidence" value="ECO:0007669"/>
    <property type="project" value="UniProtKB-UniRule"/>
</dbReference>
<dbReference type="GeneID" id="54423768"/>
<reference evidence="19 21" key="1">
    <citation type="submission" date="2020-01" db="EMBL/GenBank/DDBJ databases">
        <authorList>
            <consortium name="DOE Joint Genome Institute"/>
            <person name="Haridas S."/>
            <person name="Albert R."/>
            <person name="Binder M."/>
            <person name="Bloem J."/>
            <person name="Labutti K."/>
            <person name="Salamov A."/>
            <person name="Andreopoulos B."/>
            <person name="Baker S.E."/>
            <person name="Barry K."/>
            <person name="Bills G."/>
            <person name="Bluhm B.H."/>
            <person name="Cannon C."/>
            <person name="Castanera R."/>
            <person name="Culley D.E."/>
            <person name="Daum C."/>
            <person name="Ezra D."/>
            <person name="Gonzalez J.B."/>
            <person name="Henrissat B."/>
            <person name="Kuo A."/>
            <person name="Liang C."/>
            <person name="Lipzen A."/>
            <person name="Lutzoni F."/>
            <person name="Magnuson J."/>
            <person name="Mondo S."/>
            <person name="Nolan M."/>
            <person name="Ohm R."/>
            <person name="Pangilinan J."/>
            <person name="Park H.-J."/>
            <person name="Ramirez L."/>
            <person name="Alfaro M."/>
            <person name="Sun H."/>
            <person name="Tritt A."/>
            <person name="Yoshinaga Y."/>
            <person name="Zwiers L.-H."/>
            <person name="Turgeon B.G."/>
            <person name="Goodwin S.B."/>
            <person name="Spatafora J.W."/>
            <person name="Crous P.W."/>
            <person name="Grigoriev I.V."/>
        </authorList>
    </citation>
    <scope>NUCLEOTIDE SEQUENCE</scope>
    <source>
        <strain evidence="19 21">CBS 781.70</strain>
    </source>
</reference>
<keyword evidence="5" id="KW-0964">Secreted</keyword>
<reference evidence="21" key="3">
    <citation type="submission" date="2025-04" db="UniProtKB">
        <authorList>
            <consortium name="RefSeq"/>
        </authorList>
    </citation>
    <scope>IDENTIFICATION</scope>
    <source>
        <strain evidence="21">CBS 781.70</strain>
    </source>
</reference>
<dbReference type="GO" id="GO:0098552">
    <property type="term" value="C:side of membrane"/>
    <property type="evidence" value="ECO:0007669"/>
    <property type="project" value="UniProtKB-KW"/>
</dbReference>
<accession>A0A6G1GG33</accession>
<keyword evidence="20" id="KW-1185">Reference proteome</keyword>
<evidence type="ECO:0000313" key="20">
    <source>
        <dbReference type="Proteomes" id="UP000504638"/>
    </source>
</evidence>
<comment type="subcellular location">
    <subcellularLocation>
        <location evidence="1">Cell membrane</location>
        <topology evidence="1">Lipid-anchor</topology>
        <topology evidence="1">GPI-anchor</topology>
    </subcellularLocation>
    <subcellularLocation>
        <location evidence="2">Secreted</location>
    </subcellularLocation>
</comment>
<dbReference type="SMART" id="SM00747">
    <property type="entry name" value="CFEM"/>
    <property type="match status" value="1"/>
</dbReference>
<keyword evidence="11" id="KW-0472">Membrane</keyword>
<keyword evidence="4" id="KW-1003">Cell membrane</keyword>
<keyword evidence="7" id="KW-0336">GPI-anchor</keyword>
<keyword evidence="10 15" id="KW-0408">Iron</keyword>
<evidence type="ECO:0000256" key="17">
    <source>
        <dbReference type="SAM" id="SignalP"/>
    </source>
</evidence>
<evidence type="ECO:0000313" key="19">
    <source>
        <dbReference type="EMBL" id="KAF1817065.1"/>
    </source>
</evidence>
<sequence>MKTVVAVAVLASIVYAQAPEVPDCAASCIGTALSANSACAEDFACHCRSQDAILESLEPCIQLECSVPEQSLVQTALEDLCSSLGVPLTVGSTGSTGSTDASHEGMDHGELGGATGSVTFDPASGPAAAAPPAAANPAPASAAPAAAAPSSPAPASPEPEHAGHGGAPKPNPEPEHPAGHGEAPKPNPEHPAGHEGPPKPNPEHPAGHGGPPKPTPSGSKPPTSSSAAPSSPSSGVGGNKTSKPTASPPVPTGQKPPAFTGEAVKNAVGGVAAFAAAVLAFAAL</sequence>
<evidence type="ECO:0000256" key="15">
    <source>
        <dbReference type="PROSITE-ProRule" id="PRU01356"/>
    </source>
</evidence>
<evidence type="ECO:0000256" key="8">
    <source>
        <dbReference type="ARBA" id="ARBA00022723"/>
    </source>
</evidence>
<dbReference type="OrthoDB" id="3767534at2759"/>
<keyword evidence="6 15" id="KW-0349">Heme</keyword>
<evidence type="ECO:0000256" key="12">
    <source>
        <dbReference type="ARBA" id="ARBA00023157"/>
    </source>
</evidence>
<dbReference type="Proteomes" id="UP000504638">
    <property type="component" value="Unplaced"/>
</dbReference>
<dbReference type="InterPro" id="IPR008427">
    <property type="entry name" value="Extracellular_membr_CFEM_dom"/>
</dbReference>
<comment type="similarity">
    <text evidence="3">Belongs to the RBT5 family.</text>
</comment>
<evidence type="ECO:0000256" key="1">
    <source>
        <dbReference type="ARBA" id="ARBA00004609"/>
    </source>
</evidence>
<dbReference type="InterPro" id="IPR051735">
    <property type="entry name" value="CFEM_domain"/>
</dbReference>
<keyword evidence="13" id="KW-0325">Glycoprotein</keyword>
<keyword evidence="12" id="KW-1015">Disulfide bond</keyword>
<dbReference type="AlphaFoldDB" id="A0A6G1GG33"/>
<feature type="binding site" description="axial binding residue" evidence="15">
    <location>
        <position position="42"/>
    </location>
    <ligand>
        <name>heme</name>
        <dbReference type="ChEBI" id="CHEBI:30413"/>
    </ligand>
    <ligandPart>
        <name>Fe</name>
        <dbReference type="ChEBI" id="CHEBI:18248"/>
    </ligandPart>
</feature>
<keyword evidence="8 15" id="KW-0479">Metal-binding</keyword>
<name>A0A6G1GG33_9PEZI</name>
<feature type="compositionally biased region" description="Basic and acidic residues" evidence="16">
    <location>
        <begin position="101"/>
        <end position="110"/>
    </location>
</feature>
<organism evidence="19">
    <name type="scientific">Eremomyces bilateralis CBS 781.70</name>
    <dbReference type="NCBI Taxonomy" id="1392243"/>
    <lineage>
        <taxon>Eukaryota</taxon>
        <taxon>Fungi</taxon>
        <taxon>Dikarya</taxon>
        <taxon>Ascomycota</taxon>
        <taxon>Pezizomycotina</taxon>
        <taxon>Dothideomycetes</taxon>
        <taxon>Dothideomycetes incertae sedis</taxon>
        <taxon>Eremomycetales</taxon>
        <taxon>Eremomycetaceae</taxon>
        <taxon>Eremomyces</taxon>
    </lineage>
</organism>
<feature type="chain" id="PRO_5044632099" description="CFEM domain-containing protein" evidence="17">
    <location>
        <begin position="17"/>
        <end position="284"/>
    </location>
</feature>
<evidence type="ECO:0000256" key="5">
    <source>
        <dbReference type="ARBA" id="ARBA00022525"/>
    </source>
</evidence>
<evidence type="ECO:0000256" key="7">
    <source>
        <dbReference type="ARBA" id="ARBA00022622"/>
    </source>
</evidence>
<evidence type="ECO:0000256" key="4">
    <source>
        <dbReference type="ARBA" id="ARBA00022475"/>
    </source>
</evidence>
<dbReference type="Pfam" id="PF05730">
    <property type="entry name" value="CFEM"/>
    <property type="match status" value="1"/>
</dbReference>
<evidence type="ECO:0000256" key="2">
    <source>
        <dbReference type="ARBA" id="ARBA00004613"/>
    </source>
</evidence>
<dbReference type="GO" id="GO:0005886">
    <property type="term" value="C:plasma membrane"/>
    <property type="evidence" value="ECO:0007669"/>
    <property type="project" value="UniProtKB-SubCell"/>
</dbReference>
<evidence type="ECO:0000256" key="10">
    <source>
        <dbReference type="ARBA" id="ARBA00023004"/>
    </source>
</evidence>
<dbReference type="EMBL" id="ML975149">
    <property type="protein sequence ID" value="KAF1817065.1"/>
    <property type="molecule type" value="Genomic_DNA"/>
</dbReference>
<evidence type="ECO:0000256" key="9">
    <source>
        <dbReference type="ARBA" id="ARBA00022729"/>
    </source>
</evidence>
<comment type="caution">
    <text evidence="15">Lacks conserved residue(s) required for the propagation of feature annotation.</text>
</comment>
<feature type="signal peptide" evidence="17">
    <location>
        <begin position="1"/>
        <end position="16"/>
    </location>
</feature>
<gene>
    <name evidence="19 21" type="ORF">P152DRAFT_7168</name>
</gene>
<evidence type="ECO:0000256" key="13">
    <source>
        <dbReference type="ARBA" id="ARBA00023180"/>
    </source>
</evidence>
<dbReference type="RefSeq" id="XP_033538696.1">
    <property type="nucleotide sequence ID" value="XM_033683198.1"/>
</dbReference>
<evidence type="ECO:0000256" key="11">
    <source>
        <dbReference type="ARBA" id="ARBA00023136"/>
    </source>
</evidence>
<evidence type="ECO:0000256" key="16">
    <source>
        <dbReference type="SAM" id="MobiDB-lite"/>
    </source>
</evidence>
<evidence type="ECO:0000259" key="18">
    <source>
        <dbReference type="PROSITE" id="PS52012"/>
    </source>
</evidence>
<keyword evidence="14" id="KW-0449">Lipoprotein</keyword>
<dbReference type="PANTHER" id="PTHR37928:SF2">
    <property type="entry name" value="GPI ANCHORED CFEM DOMAIN PROTEIN (AFU_ORTHOLOGUE AFUA_6G10580)"/>
    <property type="match status" value="1"/>
</dbReference>
<feature type="compositionally biased region" description="Low complexity" evidence="16">
    <location>
        <begin position="216"/>
        <end position="234"/>
    </location>
</feature>
<evidence type="ECO:0000256" key="14">
    <source>
        <dbReference type="ARBA" id="ARBA00023288"/>
    </source>
</evidence>
<keyword evidence="9 17" id="KW-0732">Signal</keyword>
<feature type="compositionally biased region" description="Basic and acidic residues" evidence="16">
    <location>
        <begin position="172"/>
        <end position="206"/>
    </location>
</feature>
<feature type="domain" description="CFEM" evidence="18">
    <location>
        <begin position="1"/>
        <end position="106"/>
    </location>
</feature>
<evidence type="ECO:0000256" key="3">
    <source>
        <dbReference type="ARBA" id="ARBA00010031"/>
    </source>
</evidence>
<protein>
    <recommendedName>
        <fullName evidence="18">CFEM domain-containing protein</fullName>
    </recommendedName>
</protein>
<feature type="compositionally biased region" description="Low complexity" evidence="16">
    <location>
        <begin position="122"/>
        <end position="150"/>
    </location>
</feature>
<evidence type="ECO:0000256" key="6">
    <source>
        <dbReference type="ARBA" id="ARBA00022617"/>
    </source>
</evidence>
<evidence type="ECO:0000313" key="21">
    <source>
        <dbReference type="RefSeq" id="XP_033538696.1"/>
    </source>
</evidence>
<proteinExistence type="inferred from homology"/>
<reference evidence="21" key="2">
    <citation type="submission" date="2020-04" db="EMBL/GenBank/DDBJ databases">
        <authorList>
            <consortium name="NCBI Genome Project"/>
        </authorList>
    </citation>
    <scope>NUCLEOTIDE SEQUENCE</scope>
    <source>
        <strain evidence="21">CBS 781.70</strain>
    </source>
</reference>
<dbReference type="PROSITE" id="PS52012">
    <property type="entry name" value="CFEM"/>
    <property type="match status" value="1"/>
</dbReference>
<dbReference type="GO" id="GO:0005576">
    <property type="term" value="C:extracellular region"/>
    <property type="evidence" value="ECO:0007669"/>
    <property type="project" value="UniProtKB-SubCell"/>
</dbReference>
<feature type="region of interest" description="Disordered" evidence="16">
    <location>
        <begin position="92"/>
        <end position="260"/>
    </location>
</feature>
<dbReference type="PANTHER" id="PTHR37928">
    <property type="entry name" value="CFEM DOMAIN PROTEIN (AFU_ORTHOLOGUE AFUA_6G14090)"/>
    <property type="match status" value="1"/>
</dbReference>